<dbReference type="GO" id="GO:0046394">
    <property type="term" value="P:carboxylic acid biosynthetic process"/>
    <property type="evidence" value="ECO:0007669"/>
    <property type="project" value="UniProtKB-ARBA"/>
</dbReference>
<dbReference type="RefSeq" id="XP_069225654.1">
    <property type="nucleotide sequence ID" value="XM_069377334.1"/>
</dbReference>
<keyword evidence="9" id="KW-1185">Reference proteome</keyword>
<dbReference type="FunFam" id="3.40.605.10:FF:000001">
    <property type="entry name" value="Aldehyde dehydrogenase 1"/>
    <property type="match status" value="1"/>
</dbReference>
<proteinExistence type="inferred from homology"/>
<accession>A0AB34KFJ7</accession>
<feature type="active site" evidence="5">
    <location>
        <position position="298"/>
    </location>
</feature>
<name>A0AB34KFJ7_9PEZI</name>
<evidence type="ECO:0000313" key="8">
    <source>
        <dbReference type="EMBL" id="KAL1582547.1"/>
    </source>
</evidence>
<dbReference type="FunFam" id="3.40.605.10:FF:000026">
    <property type="entry name" value="Aldehyde dehydrogenase, putative"/>
    <property type="match status" value="1"/>
</dbReference>
<evidence type="ECO:0000256" key="2">
    <source>
        <dbReference type="ARBA" id="ARBA00023002"/>
    </source>
</evidence>
<dbReference type="PANTHER" id="PTHR11699">
    <property type="entry name" value="ALDEHYDE DEHYDROGENASE-RELATED"/>
    <property type="match status" value="1"/>
</dbReference>
<organism evidence="8 9">
    <name type="scientific">Cladosporium halotolerans</name>
    <dbReference type="NCBI Taxonomy" id="1052096"/>
    <lineage>
        <taxon>Eukaryota</taxon>
        <taxon>Fungi</taxon>
        <taxon>Dikarya</taxon>
        <taxon>Ascomycota</taxon>
        <taxon>Pezizomycotina</taxon>
        <taxon>Dothideomycetes</taxon>
        <taxon>Dothideomycetidae</taxon>
        <taxon>Cladosporiales</taxon>
        <taxon>Cladosporiaceae</taxon>
        <taxon>Cladosporium</taxon>
    </lineage>
</organism>
<dbReference type="EMBL" id="JAAQHG020000048">
    <property type="protein sequence ID" value="KAL1582547.1"/>
    <property type="molecule type" value="Genomic_DNA"/>
</dbReference>
<feature type="domain" description="Aldehyde dehydrogenase" evidence="7">
    <location>
        <begin position="62"/>
        <end position="523"/>
    </location>
</feature>
<dbReference type="InterPro" id="IPR016161">
    <property type="entry name" value="Ald_DH/histidinol_DH"/>
</dbReference>
<reference evidence="8 9" key="1">
    <citation type="journal article" date="2020" name="Microbiol. Resour. Announc.">
        <title>Draft Genome Sequence of a Cladosporium Species Isolated from the Mesophotic Ascidian Didemnum maculosum.</title>
        <authorList>
            <person name="Gioti A."/>
            <person name="Siaperas R."/>
            <person name="Nikolaivits E."/>
            <person name="Le Goff G."/>
            <person name="Ouazzani J."/>
            <person name="Kotoulas G."/>
            <person name="Topakas E."/>
        </authorList>
    </citation>
    <scope>NUCLEOTIDE SEQUENCE [LARGE SCALE GENOMIC DNA]</scope>
    <source>
        <strain evidence="8 9">TM138-S3</strain>
    </source>
</reference>
<evidence type="ECO:0000256" key="1">
    <source>
        <dbReference type="ARBA" id="ARBA00009986"/>
    </source>
</evidence>
<comment type="caution">
    <text evidence="8">The sequence shown here is derived from an EMBL/GenBank/DDBJ whole genome shotgun (WGS) entry which is preliminary data.</text>
</comment>
<dbReference type="Proteomes" id="UP000803884">
    <property type="component" value="Unassembled WGS sequence"/>
</dbReference>
<evidence type="ECO:0000259" key="7">
    <source>
        <dbReference type="Pfam" id="PF00171"/>
    </source>
</evidence>
<sequence>MAFFVRSLSIRALPTRASKAQPVSRFLLPNLRTITTAATKNISFGGRSVGVPTGLFIGGEFVNAKGGNLFETENPATGKPLLSVAEGREEDVDEAVRVARKTFQTWKDSNPVYRARLLNKLADILERNAEDLVAIECADTGKTAKQAGNLDVPGSIGTLRYYAGWADKVLGQTSTNIPSTFAFTRREPVGVCGQIIPWNFPLLMFVWKIAPALATGNTVVIKTAEATPLSALKVCQFIKEAGFPDGTVNLVSGYGKTVGNAIAHHMDVDKVAFTGSTATGRGILKASAASNLKKVTLELGGKSPNIIFPDADIEKAVDWSAWGINMNFGQTCHAGTRIYVHEDVYDKFVEQYTARMKAIQVGPNDQQGVDQGPQNSKMQYEKILGYIKSGVDEGATVHLGGKPIERTEGGYYIQPTIFTDVKPDMKIMREEIFGPVVCISKFKSESEVLEQANDTTYGLAAAVHTKDYERALRVTSALKAGTTWVNMYNFVHWSIPFGGYKESGIGRECGEAVLENYTQTKAVFFNMGMSAPK</sequence>
<dbReference type="InterPro" id="IPR016163">
    <property type="entry name" value="Ald_DH_C"/>
</dbReference>
<dbReference type="InterPro" id="IPR029510">
    <property type="entry name" value="Ald_DH_CS_GLU"/>
</dbReference>
<dbReference type="PROSITE" id="PS00687">
    <property type="entry name" value="ALDEHYDE_DEHYDR_GLU"/>
    <property type="match status" value="1"/>
</dbReference>
<dbReference type="InterPro" id="IPR016162">
    <property type="entry name" value="Ald_DH_N"/>
</dbReference>
<dbReference type="AlphaFoldDB" id="A0AB34KFJ7"/>
<dbReference type="GO" id="GO:0004029">
    <property type="term" value="F:aldehyde dehydrogenase (NAD+) activity"/>
    <property type="evidence" value="ECO:0007669"/>
    <property type="project" value="UniProtKB-EC"/>
</dbReference>
<dbReference type="InterPro" id="IPR015590">
    <property type="entry name" value="Aldehyde_DH_dom"/>
</dbReference>
<comment type="similarity">
    <text evidence="1 6">Belongs to the aldehyde dehydrogenase family.</text>
</comment>
<dbReference type="GeneID" id="96010172"/>
<dbReference type="Pfam" id="PF00171">
    <property type="entry name" value="Aldedh"/>
    <property type="match status" value="1"/>
</dbReference>
<gene>
    <name evidence="8" type="ORF">WHR41_08730</name>
</gene>
<evidence type="ECO:0000256" key="6">
    <source>
        <dbReference type="RuleBase" id="RU003345"/>
    </source>
</evidence>
<dbReference type="CDD" id="cd07091">
    <property type="entry name" value="ALDH_F1-2_Ald2-like"/>
    <property type="match status" value="1"/>
</dbReference>
<evidence type="ECO:0000256" key="4">
    <source>
        <dbReference type="ARBA" id="ARBA00049194"/>
    </source>
</evidence>
<dbReference type="Gene3D" id="3.40.605.10">
    <property type="entry name" value="Aldehyde Dehydrogenase, Chain A, domain 1"/>
    <property type="match status" value="1"/>
</dbReference>
<dbReference type="FunFam" id="3.40.309.10:FF:000012">
    <property type="entry name" value="Betaine aldehyde dehydrogenase"/>
    <property type="match status" value="1"/>
</dbReference>
<protein>
    <recommendedName>
        <fullName evidence="3">aldehyde dehydrogenase (NAD(+))</fullName>
        <ecNumber evidence="3">1.2.1.3</ecNumber>
    </recommendedName>
</protein>
<keyword evidence="2 6" id="KW-0560">Oxidoreductase</keyword>
<dbReference type="Gene3D" id="3.40.309.10">
    <property type="entry name" value="Aldehyde Dehydrogenase, Chain A, domain 2"/>
    <property type="match status" value="1"/>
</dbReference>
<evidence type="ECO:0000313" key="9">
    <source>
        <dbReference type="Proteomes" id="UP000803884"/>
    </source>
</evidence>
<evidence type="ECO:0000256" key="3">
    <source>
        <dbReference type="ARBA" id="ARBA00024226"/>
    </source>
</evidence>
<comment type="catalytic activity">
    <reaction evidence="4">
        <text>an aldehyde + NAD(+) + H2O = a carboxylate + NADH + 2 H(+)</text>
        <dbReference type="Rhea" id="RHEA:16185"/>
        <dbReference type="ChEBI" id="CHEBI:15377"/>
        <dbReference type="ChEBI" id="CHEBI:15378"/>
        <dbReference type="ChEBI" id="CHEBI:17478"/>
        <dbReference type="ChEBI" id="CHEBI:29067"/>
        <dbReference type="ChEBI" id="CHEBI:57540"/>
        <dbReference type="ChEBI" id="CHEBI:57945"/>
        <dbReference type="EC" id="1.2.1.3"/>
    </reaction>
</comment>
<dbReference type="EC" id="1.2.1.3" evidence="3"/>
<evidence type="ECO:0000256" key="5">
    <source>
        <dbReference type="PROSITE-ProRule" id="PRU10007"/>
    </source>
</evidence>
<dbReference type="SUPFAM" id="SSF53720">
    <property type="entry name" value="ALDH-like"/>
    <property type="match status" value="1"/>
</dbReference>